<proteinExistence type="predicted"/>
<evidence type="ECO:0000313" key="1">
    <source>
        <dbReference type="EMBL" id="MFC0514568.1"/>
    </source>
</evidence>
<evidence type="ECO:0000313" key="2">
    <source>
        <dbReference type="Proteomes" id="UP001589828"/>
    </source>
</evidence>
<gene>
    <name evidence="1" type="ORF">ACFFGT_10160</name>
</gene>
<dbReference type="Gene3D" id="3.90.550.10">
    <property type="entry name" value="Spore Coat Polysaccharide Biosynthesis Protein SpsA, Chain A"/>
    <property type="match status" value="1"/>
</dbReference>
<reference evidence="1 2" key="1">
    <citation type="submission" date="2024-09" db="EMBL/GenBank/DDBJ databases">
        <authorList>
            <person name="Sun Q."/>
            <person name="Mori K."/>
        </authorList>
    </citation>
    <scope>NUCLEOTIDE SEQUENCE [LARGE SCALE GENOMIC DNA]</scope>
    <source>
        <strain evidence="1 2">NCAIM B.02415</strain>
    </source>
</reference>
<sequence>MIQQFIDILYRHPMSELKRRARFGGLLSYGQMMANRRSMEKASGRLPAVISRPAGLPVHFLTGKKYLYQTLFCISSLHRFSGDQFRFILVDDGTFDEHMIRQIEKQLPGAAIFLQADIEQRLDLLLPAANYPVLRHKRMVYPHIKKLTDIHTLPGADWKLVLDSDMLFFDDPVELTNWLREPSAPLYMTDCTESYGYSTILMEKLAGARIPSLLNVGAIGLQGSSINWEKLEHWIRVLEEKEGSTYYLEQALSAMLTAGSTAAVLPAEKYIVNPGSQLVSAGSGVLHHYVDLSKKGYYNSAWRQFSNG</sequence>
<organism evidence="1 2">
    <name type="scientific">Mucilaginibacter angelicae</name>
    <dbReference type="NCBI Taxonomy" id="869718"/>
    <lineage>
        <taxon>Bacteria</taxon>
        <taxon>Pseudomonadati</taxon>
        <taxon>Bacteroidota</taxon>
        <taxon>Sphingobacteriia</taxon>
        <taxon>Sphingobacteriales</taxon>
        <taxon>Sphingobacteriaceae</taxon>
        <taxon>Mucilaginibacter</taxon>
    </lineage>
</organism>
<dbReference type="InterPro" id="IPR029044">
    <property type="entry name" value="Nucleotide-diphossugar_trans"/>
</dbReference>
<accession>A0ABV6L502</accession>
<protein>
    <recommendedName>
        <fullName evidence="3">Glycosyl transferase</fullName>
    </recommendedName>
</protein>
<comment type="caution">
    <text evidence="1">The sequence shown here is derived from an EMBL/GenBank/DDBJ whole genome shotgun (WGS) entry which is preliminary data.</text>
</comment>
<dbReference type="EMBL" id="JBHLTS010000021">
    <property type="protein sequence ID" value="MFC0514568.1"/>
    <property type="molecule type" value="Genomic_DNA"/>
</dbReference>
<name>A0ABV6L502_9SPHI</name>
<dbReference type="SUPFAM" id="SSF53448">
    <property type="entry name" value="Nucleotide-diphospho-sugar transferases"/>
    <property type="match status" value="1"/>
</dbReference>
<dbReference type="Proteomes" id="UP001589828">
    <property type="component" value="Unassembled WGS sequence"/>
</dbReference>
<dbReference type="RefSeq" id="WP_377022412.1">
    <property type="nucleotide sequence ID" value="NZ_JBHLTS010000021.1"/>
</dbReference>
<evidence type="ECO:0008006" key="3">
    <source>
        <dbReference type="Google" id="ProtNLM"/>
    </source>
</evidence>
<keyword evidence="2" id="KW-1185">Reference proteome</keyword>